<dbReference type="SUPFAM" id="SSF55753">
    <property type="entry name" value="Actin depolymerizing proteins"/>
    <property type="match status" value="6"/>
</dbReference>
<dbReference type="CDD" id="cd11293">
    <property type="entry name" value="gelsolin_S4_like"/>
    <property type="match status" value="1"/>
</dbReference>
<organism evidence="6 7">
    <name type="scientific">Ramazzottius varieornatus</name>
    <name type="common">Water bear</name>
    <name type="synonym">Tardigrade</name>
    <dbReference type="NCBI Taxonomy" id="947166"/>
    <lineage>
        <taxon>Eukaryota</taxon>
        <taxon>Metazoa</taxon>
        <taxon>Ecdysozoa</taxon>
        <taxon>Tardigrada</taxon>
        <taxon>Eutardigrada</taxon>
        <taxon>Parachela</taxon>
        <taxon>Hypsibioidea</taxon>
        <taxon>Ramazzottiidae</taxon>
        <taxon>Ramazzottius</taxon>
    </lineage>
</organism>
<dbReference type="Gene3D" id="1.10.950.10">
    <property type="entry name" value="Villin headpiece domain"/>
    <property type="match status" value="1"/>
</dbReference>
<keyword evidence="4" id="KW-0009">Actin-binding</keyword>
<evidence type="ECO:0000313" key="7">
    <source>
        <dbReference type="Proteomes" id="UP000186922"/>
    </source>
</evidence>
<dbReference type="SMART" id="SM00153">
    <property type="entry name" value="VHP"/>
    <property type="match status" value="1"/>
</dbReference>
<dbReference type="SUPFAM" id="SSF47050">
    <property type="entry name" value="VHP, Villin headpiece domain"/>
    <property type="match status" value="1"/>
</dbReference>
<dbReference type="Proteomes" id="UP000186922">
    <property type="component" value="Unassembled WGS sequence"/>
</dbReference>
<evidence type="ECO:0000256" key="2">
    <source>
        <dbReference type="ARBA" id="ARBA00022467"/>
    </source>
</evidence>
<accession>A0A1D1VB06</accession>
<dbReference type="FunFam" id="3.40.20.10:FF:000001">
    <property type="entry name" value="Gelsolin"/>
    <property type="match status" value="1"/>
</dbReference>
<dbReference type="PANTHER" id="PTHR11977:SF57">
    <property type="entry name" value="VILLIN-LIKE PROTEIN QUAIL"/>
    <property type="match status" value="1"/>
</dbReference>
<evidence type="ECO:0000256" key="4">
    <source>
        <dbReference type="ARBA" id="ARBA00023203"/>
    </source>
</evidence>
<reference evidence="6 7" key="1">
    <citation type="journal article" date="2016" name="Nat. Commun.">
        <title>Extremotolerant tardigrade genome and improved radiotolerance of human cultured cells by tardigrade-unique protein.</title>
        <authorList>
            <person name="Hashimoto T."/>
            <person name="Horikawa D.D."/>
            <person name="Saito Y."/>
            <person name="Kuwahara H."/>
            <person name="Kozuka-Hata H."/>
            <person name="Shin-I T."/>
            <person name="Minakuchi Y."/>
            <person name="Ohishi K."/>
            <person name="Motoyama A."/>
            <person name="Aizu T."/>
            <person name="Enomoto A."/>
            <person name="Kondo K."/>
            <person name="Tanaka S."/>
            <person name="Hara Y."/>
            <person name="Koshikawa S."/>
            <person name="Sagara H."/>
            <person name="Miura T."/>
            <person name="Yokobori S."/>
            <person name="Miyagawa K."/>
            <person name="Suzuki Y."/>
            <person name="Kubo T."/>
            <person name="Oyama M."/>
            <person name="Kohara Y."/>
            <person name="Fujiyama A."/>
            <person name="Arakawa K."/>
            <person name="Katayama T."/>
            <person name="Toyoda A."/>
            <person name="Kunieda T."/>
        </authorList>
    </citation>
    <scope>NUCLEOTIDE SEQUENCE [LARGE SCALE GENOMIC DNA]</scope>
    <source>
        <strain evidence="6 7">YOKOZUNA-1</strain>
    </source>
</reference>
<dbReference type="InterPro" id="IPR003128">
    <property type="entry name" value="Villin_headpiece"/>
</dbReference>
<proteinExistence type="inferred from homology"/>
<dbReference type="PROSITE" id="PS51089">
    <property type="entry name" value="HP"/>
    <property type="match status" value="1"/>
</dbReference>
<feature type="domain" description="HP" evidence="5">
    <location>
        <begin position="795"/>
        <end position="861"/>
    </location>
</feature>
<evidence type="ECO:0000259" key="5">
    <source>
        <dbReference type="PROSITE" id="PS51089"/>
    </source>
</evidence>
<dbReference type="GO" id="GO:0005546">
    <property type="term" value="F:phosphatidylinositol-4,5-bisphosphate binding"/>
    <property type="evidence" value="ECO:0007669"/>
    <property type="project" value="TreeGrafter"/>
</dbReference>
<dbReference type="InterPro" id="IPR036886">
    <property type="entry name" value="Villin_headpiece_dom_sf"/>
</dbReference>
<dbReference type="Gene3D" id="3.40.20.10">
    <property type="entry name" value="Severin"/>
    <property type="match status" value="6"/>
</dbReference>
<dbReference type="OrthoDB" id="6375767at2759"/>
<gene>
    <name evidence="6" type="primary">RvY_09924-1</name>
    <name evidence="6" type="synonym">RvY_09924.1</name>
    <name evidence="6" type="ORF">RvY_09924</name>
</gene>
<evidence type="ECO:0000313" key="6">
    <source>
        <dbReference type="EMBL" id="GAU98834.1"/>
    </source>
</evidence>
<dbReference type="EMBL" id="BDGG01000005">
    <property type="protein sequence ID" value="GAU98834.1"/>
    <property type="molecule type" value="Genomic_DNA"/>
</dbReference>
<dbReference type="CDD" id="cd11292">
    <property type="entry name" value="gelsolin_S3_like"/>
    <property type="match status" value="1"/>
</dbReference>
<dbReference type="GO" id="GO:0051014">
    <property type="term" value="P:actin filament severing"/>
    <property type="evidence" value="ECO:0007669"/>
    <property type="project" value="TreeGrafter"/>
</dbReference>
<dbReference type="GO" id="GO:0015629">
    <property type="term" value="C:actin cytoskeleton"/>
    <property type="evidence" value="ECO:0007669"/>
    <property type="project" value="TreeGrafter"/>
</dbReference>
<dbReference type="CDD" id="cd11288">
    <property type="entry name" value="gelsolin_S5_like"/>
    <property type="match status" value="1"/>
</dbReference>
<name>A0A1D1VB06_RAMVA</name>
<dbReference type="GO" id="GO:0008154">
    <property type="term" value="P:actin polymerization or depolymerization"/>
    <property type="evidence" value="ECO:0007669"/>
    <property type="project" value="TreeGrafter"/>
</dbReference>
<dbReference type="CDD" id="cd11290">
    <property type="entry name" value="gelsolin_S1_like"/>
    <property type="match status" value="1"/>
</dbReference>
<protein>
    <recommendedName>
        <fullName evidence="5">HP domain-containing protein</fullName>
    </recommendedName>
</protein>
<dbReference type="InterPro" id="IPR029006">
    <property type="entry name" value="ADF-H/Gelsolin-like_dom_sf"/>
</dbReference>
<dbReference type="GO" id="GO:0005737">
    <property type="term" value="C:cytoplasm"/>
    <property type="evidence" value="ECO:0007669"/>
    <property type="project" value="TreeGrafter"/>
</dbReference>
<dbReference type="CDD" id="cd11291">
    <property type="entry name" value="gelsolin_S6_like"/>
    <property type="match status" value="1"/>
</dbReference>
<dbReference type="PRINTS" id="PR00597">
    <property type="entry name" value="GELSOLIN"/>
</dbReference>
<dbReference type="STRING" id="947166.A0A1D1VB06"/>
<dbReference type="SMART" id="SM00262">
    <property type="entry name" value="GEL"/>
    <property type="match status" value="6"/>
</dbReference>
<evidence type="ECO:0000256" key="3">
    <source>
        <dbReference type="ARBA" id="ARBA00022737"/>
    </source>
</evidence>
<dbReference type="PANTHER" id="PTHR11977">
    <property type="entry name" value="VILLIN"/>
    <property type="match status" value="1"/>
</dbReference>
<keyword evidence="3" id="KW-0677">Repeat</keyword>
<dbReference type="GO" id="GO:0051016">
    <property type="term" value="P:barbed-end actin filament capping"/>
    <property type="evidence" value="ECO:0007669"/>
    <property type="project" value="TreeGrafter"/>
</dbReference>
<sequence length="861" mass="96884">MSPNVPGSRPGTPSVDPAFKVVPREQNAFLIWRIETLQVVPVPKEQYGSFYNGDSYIIYSASDKFERPGINIKPRDLRGHGDLRVHFWLGENTSQDEAAVAAIKSVELDDYLDGSPVQHREVQGAESERFKSYFPSGIRYLEGGVESGLKPLDLVHKPHLFHVKGKRRPVIREIREIAWKNMNDGDVFVLDTGGSIFVWIGKNANMYEKHQGSKIAHKLKSEHGGEHTIVFVDDGKEHLLPEDEKAAFSEFLDVRKITLGKASPDAASSDVIHERVSAEQLRLYRCSDAEGTFKITEVKGGPLLQSDLNSDDSFIVDNHSNGIWVWIGKNATKTERNEAMRNAQGFINKKGYPNGTPIIRVIDGAEPIEFRALFKVWIEKDETQRPKWMDRSFNKIAPTVQTKFDAASLHEKRSLAAQYQMVDDGSGRRDIWRVVKFDLKPLEPKEYGTFYSGDCYVILYTYWNSVRECHIIYTWLGRKSTADEQGTAAVKMVEMDTRMGGGPVQVRIVQGKETPHFMAMFGGCMVIHEGGVKSGFARSSQKDDLVDSRDSYLLHVRGSSSTNTKAIEVPRRASSLNSNDAFVLVTKTMTYMWAGKGSTGDEREAARKIATTATREPTLVFEGMEKPDFWNAIGGKEEYPNEKRLQEDIPDRTPRLFHCSNASGRFIAEELVDFTQDDLVPDDVLLLDSGDAIFMWIGEGANRQEKQNASILAQEYLRTDPKGRDINTPIIKIFQGHEPTNFTGFFGVWDFDLWTHNHADGEPCQAISAHEKQALADKTNTNGNHHHGHSHDHYEHTDAKYPISMLRVKDAEGLPEGVDPMNKEAYLNDNDFHEVFGMSYGEFAGLPSWKKGALKKSAGLF</sequence>
<comment type="caution">
    <text evidence="6">The sequence shown here is derived from an EMBL/GenBank/DDBJ whole genome shotgun (WGS) entry which is preliminary data.</text>
</comment>
<dbReference type="InterPro" id="IPR007123">
    <property type="entry name" value="Gelsolin-like_dom"/>
</dbReference>
<evidence type="ECO:0000256" key="1">
    <source>
        <dbReference type="ARBA" id="ARBA00008418"/>
    </source>
</evidence>
<keyword evidence="2" id="KW-0117">Actin capping</keyword>
<dbReference type="Pfam" id="PF00626">
    <property type="entry name" value="Gelsolin"/>
    <property type="match status" value="5"/>
</dbReference>
<dbReference type="Pfam" id="PF02209">
    <property type="entry name" value="VHP"/>
    <property type="match status" value="1"/>
</dbReference>
<dbReference type="AlphaFoldDB" id="A0A1D1VB06"/>
<dbReference type="GO" id="GO:0051015">
    <property type="term" value="F:actin filament binding"/>
    <property type="evidence" value="ECO:0007669"/>
    <property type="project" value="InterPro"/>
</dbReference>
<dbReference type="InterPro" id="IPR007122">
    <property type="entry name" value="Villin/Gelsolin"/>
</dbReference>
<comment type="similarity">
    <text evidence="1">Belongs to the villin/gelsolin family.</text>
</comment>
<dbReference type="FunFam" id="3.40.20.10:FF:000005">
    <property type="entry name" value="Gelsolin"/>
    <property type="match status" value="1"/>
</dbReference>
<keyword evidence="7" id="KW-1185">Reference proteome</keyword>